<keyword evidence="4" id="KW-1185">Reference proteome</keyword>
<sequence>MSRQPKDPSEYHGHHVIDGEELRAQFQADDGARGSWTFRRVRHGIFLILLVALVVVGAGGAFAVLGGYLKIPQPGSAPSPTATCPIGPFDYSGPDAVRVRVLNATGKEGLAKDVGDALTQRKFTVGGVDNSKAAGSAAAIIVAGPAGESGAFTLQRNVPGSVFMQDGRGDATVDLVLLPAFKELRDPGLVDQTPGPLVCSLASASPTATPGK</sequence>
<dbReference type="Proteomes" id="UP001304769">
    <property type="component" value="Unassembled WGS sequence"/>
</dbReference>
<accession>A0ABU5T5L7</accession>
<protein>
    <submittedName>
        <fullName evidence="3">LytR C-terminal domain-containing protein</fullName>
    </submittedName>
</protein>
<name>A0ABU5T5L7_9MICC</name>
<dbReference type="EMBL" id="JAYGGQ010000006">
    <property type="protein sequence ID" value="MEA5454965.1"/>
    <property type="molecule type" value="Genomic_DNA"/>
</dbReference>
<organism evidence="3 4">
    <name type="scientific">Sinomonas terricola</name>
    <dbReference type="NCBI Taxonomy" id="3110330"/>
    <lineage>
        <taxon>Bacteria</taxon>
        <taxon>Bacillati</taxon>
        <taxon>Actinomycetota</taxon>
        <taxon>Actinomycetes</taxon>
        <taxon>Micrococcales</taxon>
        <taxon>Micrococcaceae</taxon>
        <taxon>Sinomonas</taxon>
    </lineage>
</organism>
<keyword evidence="1" id="KW-1133">Transmembrane helix</keyword>
<dbReference type="Pfam" id="PF13399">
    <property type="entry name" value="LytR_C"/>
    <property type="match status" value="1"/>
</dbReference>
<evidence type="ECO:0000256" key="1">
    <source>
        <dbReference type="SAM" id="Phobius"/>
    </source>
</evidence>
<keyword evidence="1" id="KW-0472">Membrane</keyword>
<evidence type="ECO:0000313" key="3">
    <source>
        <dbReference type="EMBL" id="MEA5454965.1"/>
    </source>
</evidence>
<dbReference type="RefSeq" id="WP_323278821.1">
    <property type="nucleotide sequence ID" value="NZ_JAYGGQ010000006.1"/>
</dbReference>
<evidence type="ECO:0000259" key="2">
    <source>
        <dbReference type="Pfam" id="PF13399"/>
    </source>
</evidence>
<evidence type="ECO:0000313" key="4">
    <source>
        <dbReference type="Proteomes" id="UP001304769"/>
    </source>
</evidence>
<reference evidence="3 4" key="1">
    <citation type="submission" date="2023-12" db="EMBL/GenBank/DDBJ databases">
        <title>Sinomonas terricola sp. nov, isolated from litchi orchard soil in Guangdong, PR China.</title>
        <authorList>
            <person name="Jiaxin W."/>
            <person name="Yang Z."/>
            <person name="Honghui Z."/>
        </authorList>
    </citation>
    <scope>NUCLEOTIDE SEQUENCE [LARGE SCALE GENOMIC DNA]</scope>
    <source>
        <strain evidence="3 4">JGH33</strain>
    </source>
</reference>
<gene>
    <name evidence="3" type="ORF">SPF06_09555</name>
</gene>
<proteinExistence type="predicted"/>
<dbReference type="Gene3D" id="3.30.70.2390">
    <property type="match status" value="1"/>
</dbReference>
<feature type="domain" description="LytR/CpsA/Psr regulator C-terminal" evidence="2">
    <location>
        <begin position="97"/>
        <end position="178"/>
    </location>
</feature>
<feature type="transmembrane region" description="Helical" evidence="1">
    <location>
        <begin position="45"/>
        <end position="69"/>
    </location>
</feature>
<comment type="caution">
    <text evidence="3">The sequence shown here is derived from an EMBL/GenBank/DDBJ whole genome shotgun (WGS) entry which is preliminary data.</text>
</comment>
<keyword evidence="1" id="KW-0812">Transmembrane</keyword>
<dbReference type="InterPro" id="IPR027381">
    <property type="entry name" value="LytR/CpsA/Psr_C"/>
</dbReference>